<dbReference type="EMBL" id="BHXQ01000001">
    <property type="protein sequence ID" value="GCC50639.1"/>
    <property type="molecule type" value="Genomic_DNA"/>
</dbReference>
<dbReference type="AlphaFoldDB" id="A0A401U6Z3"/>
<keyword evidence="3" id="KW-1185">Reference proteome</keyword>
<evidence type="ECO:0000256" key="1">
    <source>
        <dbReference type="SAM" id="SignalP"/>
    </source>
</evidence>
<sequence length="187" mass="21645">MRHTLVFLALIISTSVLAQRTGSKRFQHEQVSFEDMIHRYLHRDGTAAQPVEGIYSVSCIITKSKRHWLTGKQISRTVEQKDNYARVAIIKETMDNKRDFMEVSMSNRDASKYPVVGELSEFADGAGFKYIHREPDGSIFTFSMLMTHADLLEGQFVVTKRKQLITTRLSYFKLFPKVETDSFVRQR</sequence>
<dbReference type="OrthoDB" id="618431at2"/>
<evidence type="ECO:0000313" key="2">
    <source>
        <dbReference type="EMBL" id="GCC50639.1"/>
    </source>
</evidence>
<accession>A0A401U6Z3</accession>
<protein>
    <submittedName>
        <fullName evidence="2">Uncharacterized protein</fullName>
    </submittedName>
</protein>
<proteinExistence type="predicted"/>
<feature type="signal peptide" evidence="1">
    <location>
        <begin position="1"/>
        <end position="18"/>
    </location>
</feature>
<organism evidence="2 3">
    <name type="scientific">Chryseotalea sanaruensis</name>
    <dbReference type="NCBI Taxonomy" id="2482724"/>
    <lineage>
        <taxon>Bacteria</taxon>
        <taxon>Pseudomonadati</taxon>
        <taxon>Bacteroidota</taxon>
        <taxon>Cytophagia</taxon>
        <taxon>Cytophagales</taxon>
        <taxon>Chryseotaleaceae</taxon>
        <taxon>Chryseotalea</taxon>
    </lineage>
</organism>
<evidence type="ECO:0000313" key="3">
    <source>
        <dbReference type="Proteomes" id="UP000288227"/>
    </source>
</evidence>
<dbReference type="RefSeq" id="WP_127121253.1">
    <property type="nucleotide sequence ID" value="NZ_BHXQ01000001.1"/>
</dbReference>
<reference evidence="2 3" key="1">
    <citation type="submission" date="2018-11" db="EMBL/GenBank/DDBJ databases">
        <title>Chryseotalea sanarue gen. nov., sp., nov., a member of the family Cytophagaceae, isolated from a brackish lake in Hamamatsu Japan.</title>
        <authorList>
            <person name="Maejima Y."/>
            <person name="Iino T."/>
            <person name="Muraguchi Y."/>
            <person name="Fukuda K."/>
            <person name="Ohkuma M."/>
            <person name="Moriuchi R."/>
            <person name="Dohra H."/>
            <person name="Kimbara K."/>
            <person name="Shintani M."/>
        </authorList>
    </citation>
    <scope>NUCLEOTIDE SEQUENCE [LARGE SCALE GENOMIC DNA]</scope>
    <source>
        <strain evidence="2 3">Ys</strain>
    </source>
</reference>
<gene>
    <name evidence="2" type="ORF">SanaruYs_08570</name>
</gene>
<name>A0A401U6Z3_9BACT</name>
<feature type="chain" id="PRO_5019376488" evidence="1">
    <location>
        <begin position="19"/>
        <end position="187"/>
    </location>
</feature>
<keyword evidence="1" id="KW-0732">Signal</keyword>
<dbReference type="Proteomes" id="UP000288227">
    <property type="component" value="Unassembled WGS sequence"/>
</dbReference>
<comment type="caution">
    <text evidence="2">The sequence shown here is derived from an EMBL/GenBank/DDBJ whole genome shotgun (WGS) entry which is preliminary data.</text>
</comment>